<evidence type="ECO:0000256" key="6">
    <source>
        <dbReference type="ARBA" id="ARBA00022792"/>
    </source>
</evidence>
<proteinExistence type="inferred from homology"/>
<dbReference type="GO" id="GO:0005743">
    <property type="term" value="C:mitochondrial inner membrane"/>
    <property type="evidence" value="ECO:0007669"/>
    <property type="project" value="UniProtKB-SubCell"/>
</dbReference>
<evidence type="ECO:0000256" key="1">
    <source>
        <dbReference type="ARBA" id="ARBA00004434"/>
    </source>
</evidence>
<evidence type="ECO:0000313" key="14">
    <source>
        <dbReference type="EMBL" id="VEU19889.1"/>
    </source>
</evidence>
<evidence type="ECO:0000256" key="10">
    <source>
        <dbReference type="ARBA" id="ARBA00023136"/>
    </source>
</evidence>
<dbReference type="AlphaFoldDB" id="A0A448YG69"/>
<evidence type="ECO:0000256" key="7">
    <source>
        <dbReference type="ARBA" id="ARBA00022989"/>
    </source>
</evidence>
<evidence type="ECO:0000313" key="15">
    <source>
        <dbReference type="Proteomes" id="UP000290900"/>
    </source>
</evidence>
<keyword evidence="8 12" id="KW-0560">Oxidoreductase</keyword>
<dbReference type="PIRSF" id="PIRSF000283">
    <property type="entry name" value="COX9"/>
    <property type="match status" value="1"/>
</dbReference>
<reference evidence="14 15" key="1">
    <citation type="submission" date="2018-12" db="EMBL/GenBank/DDBJ databases">
        <authorList>
            <person name="Tiukova I."/>
            <person name="Dainat J."/>
        </authorList>
    </citation>
    <scope>NUCLEOTIDE SEQUENCE [LARGE SCALE GENOMIC DNA]</scope>
</reference>
<dbReference type="STRING" id="13370.A0A448YG69"/>
<evidence type="ECO:0000256" key="4">
    <source>
        <dbReference type="ARBA" id="ARBA00016081"/>
    </source>
</evidence>
<dbReference type="GO" id="GO:0004129">
    <property type="term" value="F:cytochrome-c oxidase activity"/>
    <property type="evidence" value="ECO:0007669"/>
    <property type="project" value="TreeGrafter"/>
</dbReference>
<dbReference type="GO" id="GO:0016491">
    <property type="term" value="F:oxidoreductase activity"/>
    <property type="evidence" value="ECO:0007669"/>
    <property type="project" value="UniProtKB-KW"/>
</dbReference>
<keyword evidence="7 13" id="KW-1133">Transmembrane helix</keyword>
<name>A0A448YG69_BRENA</name>
<dbReference type="FunCoup" id="A0A448YG69">
    <property type="interactions" value="111"/>
</dbReference>
<dbReference type="CDD" id="cd22888">
    <property type="entry name" value="CcO_VIIa_fungal"/>
    <property type="match status" value="1"/>
</dbReference>
<comment type="pathway">
    <text evidence="2 12">Energy metabolism; oxidative phosphorylation.</text>
</comment>
<evidence type="ECO:0000256" key="9">
    <source>
        <dbReference type="ARBA" id="ARBA00023128"/>
    </source>
</evidence>
<evidence type="ECO:0000256" key="2">
    <source>
        <dbReference type="ARBA" id="ARBA00004673"/>
    </source>
</evidence>
<keyword evidence="5 13" id="KW-0812">Transmembrane</keyword>
<comment type="subcellular location">
    <subcellularLocation>
        <location evidence="1">Mitochondrion inner membrane</location>
        <topology evidence="1">Single-pass membrane protein</topology>
    </subcellularLocation>
</comment>
<dbReference type="EMBL" id="CAACVR010000001">
    <property type="protein sequence ID" value="VEU19889.1"/>
    <property type="molecule type" value="Genomic_DNA"/>
</dbReference>
<keyword evidence="15" id="KW-1185">Reference proteome</keyword>
<evidence type="ECO:0000256" key="8">
    <source>
        <dbReference type="ARBA" id="ARBA00023002"/>
    </source>
</evidence>
<gene>
    <name evidence="14" type="ORF">BRENAR_LOCUS625</name>
</gene>
<keyword evidence="10 12" id="KW-0472">Membrane</keyword>
<evidence type="ECO:0000256" key="11">
    <source>
        <dbReference type="ARBA" id="ARBA00031091"/>
    </source>
</evidence>
<evidence type="ECO:0000256" key="13">
    <source>
        <dbReference type="SAM" id="Phobius"/>
    </source>
</evidence>
<dbReference type="InterPro" id="IPR014368">
    <property type="entry name" value="Cyt_c_oxidase_su7a_fun"/>
</dbReference>
<evidence type="ECO:0000256" key="3">
    <source>
        <dbReference type="ARBA" id="ARBA00008862"/>
    </source>
</evidence>
<comment type="similarity">
    <text evidence="3 12">Belongs to the fungal cytochrome c oxidase subunit 7a family.</text>
</comment>
<comment type="function">
    <text evidence="12">Component of the cytochrome c oxidase, the last enzyme in the mitochondrial electron transport chain which drives oxidative phosphorylation.</text>
</comment>
<protein>
    <recommendedName>
        <fullName evidence="4 12">Cytochrome c oxidase subunit 9, mitochondrial</fullName>
    </recommendedName>
    <alternativeName>
        <fullName evidence="11 12">Cytochrome c oxidase polypeptide VIIA</fullName>
    </alternativeName>
</protein>
<organism evidence="14 15">
    <name type="scientific">Brettanomyces naardenensis</name>
    <name type="common">Yeast</name>
    <dbReference type="NCBI Taxonomy" id="13370"/>
    <lineage>
        <taxon>Eukaryota</taxon>
        <taxon>Fungi</taxon>
        <taxon>Dikarya</taxon>
        <taxon>Ascomycota</taxon>
        <taxon>Saccharomycotina</taxon>
        <taxon>Pichiomycetes</taxon>
        <taxon>Pichiales</taxon>
        <taxon>Pichiaceae</taxon>
        <taxon>Brettanomyces</taxon>
    </lineage>
</organism>
<keyword evidence="9 12" id="KW-0496">Mitochondrion</keyword>
<evidence type="ECO:0000256" key="5">
    <source>
        <dbReference type="ARBA" id="ARBA00022692"/>
    </source>
</evidence>
<dbReference type="GO" id="GO:0006123">
    <property type="term" value="P:mitochondrial electron transport, cytochrome c to oxygen"/>
    <property type="evidence" value="ECO:0007669"/>
    <property type="project" value="InterPro"/>
</dbReference>
<keyword evidence="6 12" id="KW-0999">Mitochondrion inner membrane</keyword>
<evidence type="ECO:0000256" key="12">
    <source>
        <dbReference type="PIRNR" id="PIRNR000283"/>
    </source>
</evidence>
<dbReference type="PANTHER" id="PTHR28264">
    <property type="entry name" value="CYTOCHROME C OXIDASE SUBUNIT 7A"/>
    <property type="match status" value="1"/>
</dbReference>
<feature type="transmembrane region" description="Helical" evidence="13">
    <location>
        <begin position="12"/>
        <end position="33"/>
    </location>
</feature>
<accession>A0A448YG69</accession>
<dbReference type="PANTHER" id="PTHR28264:SF1">
    <property type="entry name" value="CYTOCHROME C OXIDASE SUBUNIT 6C"/>
    <property type="match status" value="1"/>
</dbReference>
<dbReference type="InParanoid" id="A0A448YG69"/>
<dbReference type="UniPathway" id="UPA00705"/>
<dbReference type="OrthoDB" id="2317211at2759"/>
<dbReference type="Proteomes" id="UP000290900">
    <property type="component" value="Unassembled WGS sequence"/>
</dbReference>
<sequence>MIAPIKGFMAKRVIVDITTGLTLGTAVASYFWFGFHKPMVSKREKYYADIAAKKLVEDEA</sequence>